<feature type="region of interest" description="Disordered" evidence="11">
    <location>
        <begin position="110"/>
        <end position="149"/>
    </location>
</feature>
<feature type="compositionally biased region" description="Basic and acidic residues" evidence="11">
    <location>
        <begin position="890"/>
        <end position="899"/>
    </location>
</feature>
<dbReference type="OrthoDB" id="8922241at2759"/>
<evidence type="ECO:0000256" key="8">
    <source>
        <dbReference type="ARBA" id="ARBA00023163"/>
    </source>
</evidence>
<dbReference type="FunFam" id="3.30.160.60:FF:000145">
    <property type="entry name" value="Zinc finger protein 574"/>
    <property type="match status" value="1"/>
</dbReference>
<dbReference type="PANTHER" id="PTHR24381:SF393">
    <property type="entry name" value="CHROMATIN-LINKED ADAPTOR FOR MSL PROTEINS, ISOFORM B"/>
    <property type="match status" value="1"/>
</dbReference>
<evidence type="ECO:0000256" key="9">
    <source>
        <dbReference type="ARBA" id="ARBA00023242"/>
    </source>
</evidence>
<dbReference type="FunFam" id="3.30.160.60:FF:000358">
    <property type="entry name" value="zinc finger protein 24"/>
    <property type="match status" value="1"/>
</dbReference>
<dbReference type="FunFam" id="3.30.160.60:FF:001228">
    <property type="entry name" value="Zinc finger protein 236"/>
    <property type="match status" value="1"/>
</dbReference>
<feature type="domain" description="C2H2-type" evidence="12">
    <location>
        <begin position="341"/>
        <end position="369"/>
    </location>
</feature>
<dbReference type="FunFam" id="3.30.160.60:FF:000450">
    <property type="entry name" value="PR domain zinc finger protein 14"/>
    <property type="match status" value="1"/>
</dbReference>
<evidence type="ECO:0000256" key="7">
    <source>
        <dbReference type="ARBA" id="ARBA00023125"/>
    </source>
</evidence>
<feature type="domain" description="C2H2-type" evidence="12">
    <location>
        <begin position="650"/>
        <end position="677"/>
    </location>
</feature>
<feature type="domain" description="C2H2-type" evidence="12">
    <location>
        <begin position="313"/>
        <end position="336"/>
    </location>
</feature>
<feature type="domain" description="C2H2-type" evidence="12">
    <location>
        <begin position="510"/>
        <end position="537"/>
    </location>
</feature>
<dbReference type="GO" id="GO:0000977">
    <property type="term" value="F:RNA polymerase II transcription regulatory region sequence-specific DNA binding"/>
    <property type="evidence" value="ECO:0007669"/>
    <property type="project" value="TreeGrafter"/>
</dbReference>
<feature type="domain" description="C2H2-type" evidence="12">
    <location>
        <begin position="482"/>
        <end position="509"/>
    </location>
</feature>
<dbReference type="SUPFAM" id="SSF57667">
    <property type="entry name" value="beta-beta-alpha zinc fingers"/>
    <property type="match status" value="8"/>
</dbReference>
<keyword evidence="8" id="KW-0804">Transcription</keyword>
<dbReference type="GO" id="GO:0008270">
    <property type="term" value="F:zinc ion binding"/>
    <property type="evidence" value="ECO:0007669"/>
    <property type="project" value="UniProtKB-KW"/>
</dbReference>
<evidence type="ECO:0000256" key="4">
    <source>
        <dbReference type="ARBA" id="ARBA00022771"/>
    </source>
</evidence>
<keyword evidence="14" id="KW-1185">Reference proteome</keyword>
<evidence type="ECO:0000256" key="11">
    <source>
        <dbReference type="SAM" id="MobiDB-lite"/>
    </source>
</evidence>
<comment type="caution">
    <text evidence="13">The sequence shown here is derived from an EMBL/GenBank/DDBJ whole genome shotgun (WGS) entry which is preliminary data.</text>
</comment>
<proteinExistence type="predicted"/>
<evidence type="ECO:0000256" key="3">
    <source>
        <dbReference type="ARBA" id="ARBA00022737"/>
    </source>
</evidence>
<evidence type="ECO:0000256" key="10">
    <source>
        <dbReference type="PROSITE-ProRule" id="PRU00042"/>
    </source>
</evidence>
<dbReference type="Gene3D" id="3.30.160.60">
    <property type="entry name" value="Classic Zinc Finger"/>
    <property type="match status" value="12"/>
</dbReference>
<evidence type="ECO:0000256" key="2">
    <source>
        <dbReference type="ARBA" id="ARBA00022723"/>
    </source>
</evidence>
<feature type="domain" description="C2H2-type" evidence="12">
    <location>
        <begin position="398"/>
        <end position="425"/>
    </location>
</feature>
<feature type="domain" description="C2H2-type" evidence="12">
    <location>
        <begin position="594"/>
        <end position="621"/>
    </location>
</feature>
<protein>
    <submittedName>
        <fullName evidence="13">Proline-rich protein 5</fullName>
    </submittedName>
</protein>
<feature type="compositionally biased region" description="Basic and acidic residues" evidence="11">
    <location>
        <begin position="229"/>
        <end position="251"/>
    </location>
</feature>
<sequence length="976" mass="108674">MSIKINKAFFMVGSREVIKGSEAHYCCSLSGAPRSSADCIVSSLSVPPSARVALSSEQVLYHVQPLSPSALTSDTIIVTDYTEVELSSQEEPEEKLEELLEDETPAVDPALFTDTPAQADTSHDAATTVTTPHNDTSAATNQPDDSLQVDESDQLIATDETDRPDACPEAGSDITSPQDVQVSISDVTQKPPARRGRGRPRKSTESTEKQITVKTPRRRERAASVKPDNSAEERSDVTPHGDCKDASDSRPETPQSGPEPSTGPYRTRKTSKTEPLAADNPRARHACDTCGRKFTRRSDVQRHQLTHTGERPFHCSQCEKTFQHAWDLTKHCRKMHGEAGFTCRICQSAFANLRVLTAHHKKSHGGELPHYCSICGEASATLPALVQHRKSHSATQQYRCQQCGEGFDTLLQRSLHRQSHRRRHQFKCPQCEKTFTRRTDVKRHQLSHTGERPHQCSLCGKRFGLRAGLQKHLVTHTGERPFQCPHCRKSFTQLSILRRHERMHTGERPYLCSQCGKRFLSLGELIKHDKTHAEDRPHSCPQCHKAFKFKRALQEHLLSHSGARPYPCSYCGKMFAKPFALNRHHLIHTGERPFSCGHCERTFLTATELALHERIHTGERPFCCAVCPRKFRSSSELARHRRSHSDQRPYSCGYCPKAYASAAKLKNHTRIHTGESKPKRPAAVTVAEKLLDSLAETWDFFFCDVLSTLQAIFYPVQGKEPSVRQLALLHFRNIITLNTKLDDALSRPRARVPPSIIQMLLILQGVHESKGVSNDYLKLESLVQKVVSPYLGTHGLFSSDGSISQSSCVLEKRLLRRWPRSSDSPAKNLVVRSKSYNIPMLTPVAEYDPESIAAAGVGIRRHSVCQMTSFAEEPAFTEAPPSPPTDICEDPGHDGRVERQPPPPSPPIFPELGSGSGQEAGAERDASSLPSCTSSPETIVDQILESLDSDTEGIFIDFRRQCSSSSDFSRESESVA</sequence>
<dbReference type="PANTHER" id="PTHR24381">
    <property type="entry name" value="ZINC FINGER PROTEIN"/>
    <property type="match status" value="1"/>
</dbReference>
<feature type="domain" description="C2H2-type" evidence="12">
    <location>
        <begin position="566"/>
        <end position="593"/>
    </location>
</feature>
<keyword evidence="6" id="KW-0805">Transcription regulation</keyword>
<evidence type="ECO:0000313" key="14">
    <source>
        <dbReference type="Proteomes" id="UP000281406"/>
    </source>
</evidence>
<keyword evidence="4 10" id="KW-0863">Zinc-finger</keyword>
<dbReference type="FunFam" id="3.30.160.60:FF:000100">
    <property type="entry name" value="Zinc finger 45-like"/>
    <property type="match status" value="1"/>
</dbReference>
<feature type="region of interest" description="Disordered" evidence="11">
    <location>
        <begin position="161"/>
        <end position="284"/>
    </location>
</feature>
<evidence type="ECO:0000256" key="6">
    <source>
        <dbReference type="ARBA" id="ARBA00023015"/>
    </source>
</evidence>
<dbReference type="Pfam" id="PF13912">
    <property type="entry name" value="zf-C2H2_6"/>
    <property type="match status" value="1"/>
</dbReference>
<keyword evidence="2" id="KW-0479">Metal-binding</keyword>
<dbReference type="InterPro" id="IPR036236">
    <property type="entry name" value="Znf_C2H2_sf"/>
</dbReference>
<feature type="domain" description="C2H2-type" evidence="12">
    <location>
        <begin position="454"/>
        <end position="481"/>
    </location>
</feature>
<gene>
    <name evidence="13" type="ORF">DPX16_1758</name>
</gene>
<comment type="subcellular location">
    <subcellularLocation>
        <location evidence="1">Nucleus</location>
    </subcellularLocation>
</comment>
<accession>A0A3N0YBC6</accession>
<keyword evidence="3" id="KW-0677">Repeat</keyword>
<feature type="compositionally biased region" description="Basic residues" evidence="11">
    <location>
        <begin position="192"/>
        <end position="201"/>
    </location>
</feature>
<feature type="domain" description="C2H2-type" evidence="12">
    <location>
        <begin position="622"/>
        <end position="649"/>
    </location>
</feature>
<feature type="domain" description="C2H2-type" evidence="12">
    <location>
        <begin position="426"/>
        <end position="453"/>
    </location>
</feature>
<dbReference type="GO" id="GO:0005634">
    <property type="term" value="C:nucleus"/>
    <property type="evidence" value="ECO:0007669"/>
    <property type="project" value="UniProtKB-SubCell"/>
</dbReference>
<evidence type="ECO:0000256" key="5">
    <source>
        <dbReference type="ARBA" id="ARBA00022833"/>
    </source>
</evidence>
<feature type="compositionally biased region" description="Polar residues" evidence="11">
    <location>
        <begin position="173"/>
        <end position="188"/>
    </location>
</feature>
<dbReference type="GO" id="GO:0000981">
    <property type="term" value="F:DNA-binding transcription factor activity, RNA polymerase II-specific"/>
    <property type="evidence" value="ECO:0007669"/>
    <property type="project" value="TreeGrafter"/>
</dbReference>
<feature type="domain" description="C2H2-type" evidence="12">
    <location>
        <begin position="370"/>
        <end position="397"/>
    </location>
</feature>
<dbReference type="FunFam" id="3.30.160.60:FF:000690">
    <property type="entry name" value="Zinc finger protein 354C"/>
    <property type="match status" value="1"/>
</dbReference>
<dbReference type="FunFam" id="3.30.160.60:FF:002343">
    <property type="entry name" value="Zinc finger protein 33A"/>
    <property type="match status" value="1"/>
</dbReference>
<keyword evidence="5" id="KW-0862">Zinc</keyword>
<keyword evidence="7" id="KW-0238">DNA-binding</keyword>
<evidence type="ECO:0000313" key="13">
    <source>
        <dbReference type="EMBL" id="ROL43120.1"/>
    </source>
</evidence>
<dbReference type="PROSITE" id="PS50157">
    <property type="entry name" value="ZINC_FINGER_C2H2_2"/>
    <property type="match status" value="14"/>
</dbReference>
<feature type="domain" description="C2H2-type" evidence="12">
    <location>
        <begin position="538"/>
        <end position="565"/>
    </location>
</feature>
<dbReference type="PROSITE" id="PS00028">
    <property type="entry name" value="ZINC_FINGER_C2H2_1"/>
    <property type="match status" value="12"/>
</dbReference>
<dbReference type="SMART" id="SM00355">
    <property type="entry name" value="ZnF_C2H2"/>
    <property type="match status" value="14"/>
</dbReference>
<dbReference type="Pfam" id="PF00096">
    <property type="entry name" value="zf-C2H2"/>
    <property type="match status" value="8"/>
</dbReference>
<evidence type="ECO:0000259" key="12">
    <source>
        <dbReference type="PROSITE" id="PS50157"/>
    </source>
</evidence>
<organism evidence="13 14">
    <name type="scientific">Anabarilius grahami</name>
    <name type="common">Kanglang fish</name>
    <name type="synonym">Barilius grahami</name>
    <dbReference type="NCBI Taxonomy" id="495550"/>
    <lineage>
        <taxon>Eukaryota</taxon>
        <taxon>Metazoa</taxon>
        <taxon>Chordata</taxon>
        <taxon>Craniata</taxon>
        <taxon>Vertebrata</taxon>
        <taxon>Euteleostomi</taxon>
        <taxon>Actinopterygii</taxon>
        <taxon>Neopterygii</taxon>
        <taxon>Teleostei</taxon>
        <taxon>Ostariophysi</taxon>
        <taxon>Cypriniformes</taxon>
        <taxon>Xenocyprididae</taxon>
        <taxon>Xenocypridinae</taxon>
        <taxon>Xenocypridinae incertae sedis</taxon>
        <taxon>Anabarilius</taxon>
    </lineage>
</organism>
<feature type="compositionally biased region" description="Polar residues" evidence="11">
    <location>
        <begin position="928"/>
        <end position="937"/>
    </location>
</feature>
<feature type="compositionally biased region" description="Polar residues" evidence="11">
    <location>
        <begin position="115"/>
        <end position="145"/>
    </location>
</feature>
<reference evidence="13 14" key="1">
    <citation type="submission" date="2018-10" db="EMBL/GenBank/DDBJ databases">
        <title>Genome assembly for a Yunnan-Guizhou Plateau 3E fish, Anabarilius grahami (Regan), and its evolutionary and genetic applications.</title>
        <authorList>
            <person name="Jiang W."/>
        </authorList>
    </citation>
    <scope>NUCLEOTIDE SEQUENCE [LARGE SCALE GENOMIC DNA]</scope>
    <source>
        <strain evidence="13">AG-KIZ</strain>
        <tissue evidence="13">Muscle</tissue>
    </source>
</reference>
<evidence type="ECO:0000256" key="1">
    <source>
        <dbReference type="ARBA" id="ARBA00004123"/>
    </source>
</evidence>
<name>A0A3N0YBC6_ANAGA</name>
<dbReference type="FunFam" id="3.30.160.60:FF:000671">
    <property type="entry name" value="Zinc finger protein 26"/>
    <property type="match status" value="1"/>
</dbReference>
<dbReference type="InterPro" id="IPR013087">
    <property type="entry name" value="Znf_C2H2_type"/>
</dbReference>
<feature type="compositionally biased region" description="Pro residues" evidence="11">
    <location>
        <begin position="900"/>
        <end position="909"/>
    </location>
</feature>
<keyword evidence="9" id="KW-0539">Nucleus</keyword>
<dbReference type="EMBL" id="RJVU01048836">
    <property type="protein sequence ID" value="ROL43120.1"/>
    <property type="molecule type" value="Genomic_DNA"/>
</dbReference>
<feature type="domain" description="C2H2-type" evidence="12">
    <location>
        <begin position="285"/>
        <end position="312"/>
    </location>
</feature>
<dbReference type="FunFam" id="3.30.160.60:FF:000710">
    <property type="entry name" value="Zinc finger protein 768"/>
    <property type="match status" value="1"/>
</dbReference>
<feature type="region of interest" description="Disordered" evidence="11">
    <location>
        <begin position="873"/>
        <end position="937"/>
    </location>
</feature>
<dbReference type="Proteomes" id="UP000281406">
    <property type="component" value="Unassembled WGS sequence"/>
</dbReference>
<dbReference type="AlphaFoldDB" id="A0A3N0YBC6"/>